<sequence length="253" mass="29933">NCLNRRCLGFSKLNVNIYLWKAEKQKIGRIHFHIITDKFIPWWELRNVWNKHQQTLGYVTGYREDRQLWHREGFKYAPEYAPRWNRVAQMKAYHDGLRTDWDNPNSVDIHKTRHIVNLKAYFSKEISKSPDSAKPNRSEEKCPLCGELMVSVLGNFRCNDCFFSKTHVSGMLWGCSVLLSNLPGARSDVDENFEKEFKAIAQSGKAYIYHAKYYSIYYADYKLLTELNCKLILACFWEYIRQKFPAQHPPTLF</sequence>
<organism evidence="1">
    <name type="scientific">marine sediment metagenome</name>
    <dbReference type="NCBI Taxonomy" id="412755"/>
    <lineage>
        <taxon>unclassified sequences</taxon>
        <taxon>metagenomes</taxon>
        <taxon>ecological metagenomes</taxon>
    </lineage>
</organism>
<evidence type="ECO:0000313" key="1">
    <source>
        <dbReference type="EMBL" id="GAH22083.1"/>
    </source>
</evidence>
<comment type="caution">
    <text evidence="1">The sequence shown here is derived from an EMBL/GenBank/DDBJ whole genome shotgun (WGS) entry which is preliminary data.</text>
</comment>
<dbReference type="AlphaFoldDB" id="X1FMU4"/>
<proteinExistence type="predicted"/>
<reference evidence="1" key="1">
    <citation type="journal article" date="2014" name="Front. Microbiol.">
        <title>High frequency of phylogenetically diverse reductive dehalogenase-homologous genes in deep subseafloor sedimentary metagenomes.</title>
        <authorList>
            <person name="Kawai M."/>
            <person name="Futagami T."/>
            <person name="Toyoda A."/>
            <person name="Takaki Y."/>
            <person name="Nishi S."/>
            <person name="Hori S."/>
            <person name="Arai W."/>
            <person name="Tsubouchi T."/>
            <person name="Morono Y."/>
            <person name="Uchiyama I."/>
            <person name="Ito T."/>
            <person name="Fujiyama A."/>
            <person name="Inagaki F."/>
            <person name="Takami H."/>
        </authorList>
    </citation>
    <scope>NUCLEOTIDE SEQUENCE</scope>
    <source>
        <strain evidence="1">Expedition CK06-06</strain>
    </source>
</reference>
<gene>
    <name evidence="1" type="ORF">S03H2_04737</name>
</gene>
<feature type="non-terminal residue" evidence="1">
    <location>
        <position position="1"/>
    </location>
</feature>
<dbReference type="EMBL" id="BARU01001911">
    <property type="protein sequence ID" value="GAH22083.1"/>
    <property type="molecule type" value="Genomic_DNA"/>
</dbReference>
<protein>
    <submittedName>
        <fullName evidence="1">Uncharacterized protein</fullName>
    </submittedName>
</protein>
<name>X1FMU4_9ZZZZ</name>
<accession>X1FMU4</accession>